<accession>A0A644Z0X0</accession>
<reference evidence="1" key="1">
    <citation type="submission" date="2019-08" db="EMBL/GenBank/DDBJ databases">
        <authorList>
            <person name="Kucharzyk K."/>
            <person name="Murdoch R.W."/>
            <person name="Higgins S."/>
            <person name="Loffler F."/>
        </authorList>
    </citation>
    <scope>NUCLEOTIDE SEQUENCE</scope>
</reference>
<proteinExistence type="predicted"/>
<comment type="caution">
    <text evidence="1">The sequence shown here is derived from an EMBL/GenBank/DDBJ whole genome shotgun (WGS) entry which is preliminary data.</text>
</comment>
<dbReference type="EMBL" id="VSSQ01006986">
    <property type="protein sequence ID" value="MPM34476.1"/>
    <property type="molecule type" value="Genomic_DNA"/>
</dbReference>
<evidence type="ECO:0000313" key="1">
    <source>
        <dbReference type="EMBL" id="MPM34476.1"/>
    </source>
</evidence>
<name>A0A644Z0X0_9ZZZZ</name>
<gene>
    <name evidence="1" type="ORF">SDC9_81059</name>
</gene>
<protein>
    <submittedName>
        <fullName evidence="1">Uncharacterized protein</fullName>
    </submittedName>
</protein>
<dbReference type="AlphaFoldDB" id="A0A644Z0X0"/>
<sequence length="137" mass="15038">MLSTVDCKYRTGVVDRNVRLRSQTHVDRIYQCLCLRVQAIGLAGCDGKDASVAAHSQSIDVTGIGSAHLPFREGSILRELEVGVVAIEHCRLSVQATADCRHGVRKRGGEYRDNSRRGDLIDDLRVVVDRVGIPRGV</sequence>
<organism evidence="1">
    <name type="scientific">bioreactor metagenome</name>
    <dbReference type="NCBI Taxonomy" id="1076179"/>
    <lineage>
        <taxon>unclassified sequences</taxon>
        <taxon>metagenomes</taxon>
        <taxon>ecological metagenomes</taxon>
    </lineage>
</organism>